<evidence type="ECO:0000313" key="2">
    <source>
        <dbReference type="EMBL" id="KIJ10868.1"/>
    </source>
</evidence>
<evidence type="ECO:0000256" key="1">
    <source>
        <dbReference type="SAM" id="MobiDB-lite"/>
    </source>
</evidence>
<dbReference type="AlphaFoldDB" id="A0A0C9TJE5"/>
<sequence length="190" mass="21363">MSTARDHHCGYCEKAVPTIGSVKRHIARYPECHKHWEAMVAQANGVSVFDKPEIKQDQFNGDKQNDILTDHQQGPSPDGMEDWQPPTCTYTCSPASDTSEVPKPPRATVEDVADEDEGGPSRFFENFDGAAKVLCEASTTSNRFQTERAAKNEPTYFPFKDNDKWDLAAWMIKHLGQTHIDELLKLPIVQ</sequence>
<gene>
    <name evidence="2" type="ORF">PAXINDRAFT_16199</name>
</gene>
<protein>
    <submittedName>
        <fullName evidence="2">Uncharacterized protein</fullName>
    </submittedName>
</protein>
<keyword evidence="3" id="KW-1185">Reference proteome</keyword>
<feature type="compositionally biased region" description="Polar residues" evidence="1">
    <location>
        <begin position="86"/>
        <end position="99"/>
    </location>
</feature>
<dbReference type="EMBL" id="KN819394">
    <property type="protein sequence ID" value="KIJ10868.1"/>
    <property type="molecule type" value="Genomic_DNA"/>
</dbReference>
<reference evidence="2 3" key="1">
    <citation type="submission" date="2014-06" db="EMBL/GenBank/DDBJ databases">
        <authorList>
            <consortium name="DOE Joint Genome Institute"/>
            <person name="Kuo A."/>
            <person name="Kohler A."/>
            <person name="Nagy L.G."/>
            <person name="Floudas D."/>
            <person name="Copeland A."/>
            <person name="Barry K.W."/>
            <person name="Cichocki N."/>
            <person name="Veneault-Fourrey C."/>
            <person name="LaButti K."/>
            <person name="Lindquist E.A."/>
            <person name="Lipzen A."/>
            <person name="Lundell T."/>
            <person name="Morin E."/>
            <person name="Murat C."/>
            <person name="Sun H."/>
            <person name="Tunlid A."/>
            <person name="Henrissat B."/>
            <person name="Grigoriev I.V."/>
            <person name="Hibbett D.S."/>
            <person name="Martin F."/>
            <person name="Nordberg H.P."/>
            <person name="Cantor M.N."/>
            <person name="Hua S.X."/>
        </authorList>
    </citation>
    <scope>NUCLEOTIDE SEQUENCE [LARGE SCALE GENOMIC DNA]</scope>
    <source>
        <strain evidence="2 3">ATCC 200175</strain>
    </source>
</reference>
<evidence type="ECO:0000313" key="3">
    <source>
        <dbReference type="Proteomes" id="UP000053647"/>
    </source>
</evidence>
<name>A0A0C9TJE5_PAXIN</name>
<feature type="region of interest" description="Disordered" evidence="1">
    <location>
        <begin position="57"/>
        <end position="120"/>
    </location>
</feature>
<dbReference type="OrthoDB" id="2687653at2759"/>
<organism evidence="2 3">
    <name type="scientific">Paxillus involutus ATCC 200175</name>
    <dbReference type="NCBI Taxonomy" id="664439"/>
    <lineage>
        <taxon>Eukaryota</taxon>
        <taxon>Fungi</taxon>
        <taxon>Dikarya</taxon>
        <taxon>Basidiomycota</taxon>
        <taxon>Agaricomycotina</taxon>
        <taxon>Agaricomycetes</taxon>
        <taxon>Agaricomycetidae</taxon>
        <taxon>Boletales</taxon>
        <taxon>Paxilineae</taxon>
        <taxon>Paxillaceae</taxon>
        <taxon>Paxillus</taxon>
    </lineage>
</organism>
<reference evidence="3" key="2">
    <citation type="submission" date="2015-01" db="EMBL/GenBank/DDBJ databases">
        <title>Evolutionary Origins and Diversification of the Mycorrhizal Mutualists.</title>
        <authorList>
            <consortium name="DOE Joint Genome Institute"/>
            <consortium name="Mycorrhizal Genomics Consortium"/>
            <person name="Kohler A."/>
            <person name="Kuo A."/>
            <person name="Nagy L.G."/>
            <person name="Floudas D."/>
            <person name="Copeland A."/>
            <person name="Barry K.W."/>
            <person name="Cichocki N."/>
            <person name="Veneault-Fourrey C."/>
            <person name="LaButti K."/>
            <person name="Lindquist E.A."/>
            <person name="Lipzen A."/>
            <person name="Lundell T."/>
            <person name="Morin E."/>
            <person name="Murat C."/>
            <person name="Riley R."/>
            <person name="Ohm R."/>
            <person name="Sun H."/>
            <person name="Tunlid A."/>
            <person name="Henrissat B."/>
            <person name="Grigoriev I.V."/>
            <person name="Hibbett D.S."/>
            <person name="Martin F."/>
        </authorList>
    </citation>
    <scope>NUCLEOTIDE SEQUENCE [LARGE SCALE GENOMIC DNA]</scope>
    <source>
        <strain evidence="3">ATCC 200175</strain>
    </source>
</reference>
<accession>A0A0C9TJE5</accession>
<proteinExistence type="predicted"/>
<dbReference type="HOGENOM" id="CLU_006344_3_0_1"/>
<dbReference type="Proteomes" id="UP000053647">
    <property type="component" value="Unassembled WGS sequence"/>
</dbReference>